<name>A0A933DSZ9_9BACT</name>
<dbReference type="InterPro" id="IPR036388">
    <property type="entry name" value="WH-like_DNA-bd_sf"/>
</dbReference>
<accession>A0A933DSZ9</accession>
<gene>
    <name evidence="1" type="ORF">HY474_01935</name>
</gene>
<organism evidence="1 2">
    <name type="scientific">Candidatus Sungiibacteriota bacterium</name>
    <dbReference type="NCBI Taxonomy" id="2750080"/>
    <lineage>
        <taxon>Bacteria</taxon>
        <taxon>Candidatus Sungiibacteriota</taxon>
    </lineage>
</organism>
<evidence type="ECO:0000313" key="1">
    <source>
        <dbReference type="EMBL" id="MBI4132372.1"/>
    </source>
</evidence>
<dbReference type="Gene3D" id="1.10.10.10">
    <property type="entry name" value="Winged helix-like DNA-binding domain superfamily/Winged helix DNA-binding domain"/>
    <property type="match status" value="1"/>
</dbReference>
<dbReference type="Proteomes" id="UP000704960">
    <property type="component" value="Unassembled WGS sequence"/>
</dbReference>
<dbReference type="AlphaFoldDB" id="A0A933DSZ9"/>
<dbReference type="InterPro" id="IPR036390">
    <property type="entry name" value="WH_DNA-bd_sf"/>
</dbReference>
<comment type="caution">
    <text evidence="1">The sequence shown here is derived from an EMBL/GenBank/DDBJ whole genome shotgun (WGS) entry which is preliminary data.</text>
</comment>
<dbReference type="SUPFAM" id="SSF46785">
    <property type="entry name" value="Winged helix' DNA-binding domain"/>
    <property type="match status" value="1"/>
</dbReference>
<protein>
    <recommendedName>
        <fullName evidence="3">HTH deoR-type domain-containing protein</fullName>
    </recommendedName>
</protein>
<sequence length="191" mass="20895">MSDADALQEARRKALAAAEAIYRLTGFAAFDSALKHSLRRHATEILGGVTGMAFFTEVRRSNERERLTALIAGAVEIIRFTERSCLITAGNAGRVIAAYGAVSDGLRAIPEGNNDLAATDSLPSRALFTPNERQSRILTYLSGNGRAQLGDIRQIFGDTYSEKTLQRDLLQLVSAGFIQRQGDNRWTVYSI</sequence>
<evidence type="ECO:0008006" key="3">
    <source>
        <dbReference type="Google" id="ProtNLM"/>
    </source>
</evidence>
<dbReference type="EMBL" id="JACQMJ010000008">
    <property type="protein sequence ID" value="MBI4132372.1"/>
    <property type="molecule type" value="Genomic_DNA"/>
</dbReference>
<evidence type="ECO:0000313" key="2">
    <source>
        <dbReference type="Proteomes" id="UP000704960"/>
    </source>
</evidence>
<reference evidence="1" key="1">
    <citation type="submission" date="2020-07" db="EMBL/GenBank/DDBJ databases">
        <title>Huge and variable diversity of episymbiotic CPR bacteria and DPANN archaea in groundwater ecosystems.</title>
        <authorList>
            <person name="He C.Y."/>
            <person name="Keren R."/>
            <person name="Whittaker M."/>
            <person name="Farag I.F."/>
            <person name="Doudna J."/>
            <person name="Cate J.H.D."/>
            <person name="Banfield J.F."/>
        </authorList>
    </citation>
    <scope>NUCLEOTIDE SEQUENCE</scope>
    <source>
        <strain evidence="1">NC_groundwater_1226_Ag_S-0.1um_59_124</strain>
    </source>
</reference>
<proteinExistence type="predicted"/>